<dbReference type="SUPFAM" id="SSF53613">
    <property type="entry name" value="Ribokinase-like"/>
    <property type="match status" value="1"/>
</dbReference>
<keyword evidence="2" id="KW-0808">Transferase</keyword>
<name>J9H0N1_9ZZZZ</name>
<sequence>MFFLNCDAKVVGFFEICNIFAKKNFKMDKIIGLGNALVDVLATLKDDSLLNEMQLSKGSMQLIDSVKLQQINSVFSKMKTHLATGGSAGNAILGLACLGAETGFIGKIGNDEFGDFFRENLQKNKIEDKLLLSDQLPSGVASTFISPDGERTFGTFLGAAASLRAEDLSLDMFKGYAYLFIEGYLVQDREMILRAIELAKEAGLQICLDLASYNIVAADLEFFTLLINKYVDIVFANEEEAKAFTGKEPEEALAMIAKMCSIAIVKVGVLGSYIRKGTEELKVEALAVDKVVDTTGAGDYFAAGFLFGLTCGYSLEKCAKIGSLLSGNVIQVVGTTMPKARWNEIKLNMNKILAE</sequence>
<accession>J9H0N1</accession>
<dbReference type="CDD" id="cd01168">
    <property type="entry name" value="adenosine_kinase"/>
    <property type="match status" value="1"/>
</dbReference>
<proteinExistence type="inferred from homology"/>
<keyword evidence="3 5" id="KW-0418">Kinase</keyword>
<dbReference type="Gene3D" id="3.40.1190.20">
    <property type="match status" value="1"/>
</dbReference>
<dbReference type="GO" id="GO:0016301">
    <property type="term" value="F:kinase activity"/>
    <property type="evidence" value="ECO:0007669"/>
    <property type="project" value="UniProtKB-KW"/>
</dbReference>
<dbReference type="PANTHER" id="PTHR43320:SF3">
    <property type="entry name" value="CARBOHYDRATE KINASE PFKB DOMAIN-CONTAINING PROTEIN"/>
    <property type="match status" value="1"/>
</dbReference>
<dbReference type="InterPro" id="IPR011611">
    <property type="entry name" value="PfkB_dom"/>
</dbReference>
<dbReference type="InterPro" id="IPR029056">
    <property type="entry name" value="Ribokinase-like"/>
</dbReference>
<evidence type="ECO:0000256" key="1">
    <source>
        <dbReference type="ARBA" id="ARBA00010688"/>
    </source>
</evidence>
<evidence type="ECO:0000313" key="5">
    <source>
        <dbReference type="EMBL" id="EJX09213.1"/>
    </source>
</evidence>
<dbReference type="AlphaFoldDB" id="J9H0N1"/>
<comment type="caution">
    <text evidence="5">The sequence shown here is derived from an EMBL/GenBank/DDBJ whole genome shotgun (WGS) entry which is preliminary data.</text>
</comment>
<reference evidence="5" key="1">
    <citation type="journal article" date="2012" name="PLoS ONE">
        <title>Gene sets for utilization of primary and secondary nutrition supplies in the distal gut of endangered iberian lynx.</title>
        <authorList>
            <person name="Alcaide M."/>
            <person name="Messina E."/>
            <person name="Richter M."/>
            <person name="Bargiela R."/>
            <person name="Peplies J."/>
            <person name="Huws S.A."/>
            <person name="Newbold C.J."/>
            <person name="Golyshin P.N."/>
            <person name="Simon M.A."/>
            <person name="Lopez G."/>
            <person name="Yakimov M.M."/>
            <person name="Ferrer M."/>
        </authorList>
    </citation>
    <scope>NUCLEOTIDE SEQUENCE</scope>
</reference>
<dbReference type="PANTHER" id="PTHR43320">
    <property type="entry name" value="SUGAR KINASE"/>
    <property type="match status" value="1"/>
</dbReference>
<dbReference type="InterPro" id="IPR052700">
    <property type="entry name" value="Carb_kinase_PfkB-like"/>
</dbReference>
<dbReference type="InterPro" id="IPR002173">
    <property type="entry name" value="Carboh/pur_kinase_PfkB_CS"/>
</dbReference>
<organism evidence="5">
    <name type="scientific">gut metagenome</name>
    <dbReference type="NCBI Taxonomy" id="749906"/>
    <lineage>
        <taxon>unclassified sequences</taxon>
        <taxon>metagenomes</taxon>
        <taxon>organismal metagenomes</taxon>
    </lineage>
</organism>
<comment type="similarity">
    <text evidence="1">Belongs to the carbohydrate kinase PfkB family.</text>
</comment>
<dbReference type="Pfam" id="PF00294">
    <property type="entry name" value="PfkB"/>
    <property type="match status" value="1"/>
</dbReference>
<evidence type="ECO:0000259" key="4">
    <source>
        <dbReference type="Pfam" id="PF00294"/>
    </source>
</evidence>
<protein>
    <submittedName>
        <fullName evidence="5">PfkB family carbohydrate kinase</fullName>
    </submittedName>
</protein>
<evidence type="ECO:0000256" key="3">
    <source>
        <dbReference type="ARBA" id="ARBA00022777"/>
    </source>
</evidence>
<evidence type="ECO:0000256" key="2">
    <source>
        <dbReference type="ARBA" id="ARBA00022679"/>
    </source>
</evidence>
<dbReference type="PROSITE" id="PS00584">
    <property type="entry name" value="PFKB_KINASES_2"/>
    <property type="match status" value="1"/>
</dbReference>
<gene>
    <name evidence="5" type="ORF">EVA_02693</name>
</gene>
<feature type="domain" description="Carbohydrate kinase PfkB" evidence="4">
    <location>
        <begin position="72"/>
        <end position="337"/>
    </location>
</feature>
<dbReference type="EMBL" id="AMCI01000441">
    <property type="protein sequence ID" value="EJX09213.1"/>
    <property type="molecule type" value="Genomic_DNA"/>
</dbReference>